<sequence length="713" mass="81110">MTMLSMQVAGMDRLYLMYGALYERTRRTMEIENDRSAMPLATDADLRHQIGLPPLEDTKTEEDVEVLDSEMAGHETVEVEAGNDVSTTTDNDEASDGPLPQMIPKLLKNVVDKKLQVYIDHAWGTQTWMTRGSQYDSESERIVVIDSKTSGEIQPSSVYSEGLHQFLQIHNGCELTPESLNSVFITNGSFVQMYSHVVGITGTIGPKHDQNALVRGLGARNVKFSFLPRSKYRPYTQLPPLVVDDKDMWHSLWMRELKQCIKTGRPVLIIFRDKCVAEEEAKLIEGKLGVQVKRYIINDPKLQSYRPSDLLGPGDIVVSTNFGGRGTDYKLTDTAVKNGGLHTVVTFSASSVRQVGQAFGRSARAGDPGSGVLVAYNGLLQSKDLYSRHEELQDEMQRNYYESLSDQIKHNMYLNRYCDQLFQDFAKVHNKVSSSLHDTQNPVKAVHSCTALRDRFGIFIDELRHDLADRWIHGDKCSDMKWIGEECKARFMDWARGVVTAIKHDKNVITNECSMVVYARDLIEKYPDVKVNRGQLNEALTMTKNAIDSDAFMAGPAAHMLRLKIELKLRRLKSRDEGDHKVVTQLLDNARQAFELELDFVQSISALVCHKRQDTALAKQLQETTNVLLYMHDSVNQALTCCTIEFDKRGQSDDDHYYYEAEFDHLPDDISETTKRIYKENLAVNGHIGLLRLEAKREWSWSWYVLQFLLTRS</sequence>
<dbReference type="InterPro" id="IPR001650">
    <property type="entry name" value="Helicase_C-like"/>
</dbReference>
<evidence type="ECO:0000259" key="5">
    <source>
        <dbReference type="PROSITE" id="PS51194"/>
    </source>
</evidence>
<dbReference type="Gene3D" id="3.40.50.300">
    <property type="entry name" value="P-loop containing nucleotide triphosphate hydrolases"/>
    <property type="match status" value="2"/>
</dbReference>
<dbReference type="PANTHER" id="PTHR30612">
    <property type="entry name" value="SECA INNER MEMBRANE COMPONENT OF SEC PROTEIN SECRETION SYSTEM"/>
    <property type="match status" value="1"/>
</dbReference>
<evidence type="ECO:0000256" key="1">
    <source>
        <dbReference type="ARBA" id="ARBA00022490"/>
    </source>
</evidence>
<keyword evidence="3" id="KW-0811">Translocation</keyword>
<dbReference type="Proteomes" id="UP001259832">
    <property type="component" value="Unassembled WGS sequence"/>
</dbReference>
<feature type="region of interest" description="Disordered" evidence="4">
    <location>
        <begin position="80"/>
        <end position="100"/>
    </location>
</feature>
<dbReference type="Gene3D" id="3.90.1440.10">
    <property type="entry name" value="SecA, preprotein cross-linking domain"/>
    <property type="match status" value="1"/>
</dbReference>
<dbReference type="InterPro" id="IPR014018">
    <property type="entry name" value="SecA_motor_DEAD"/>
</dbReference>
<dbReference type="GO" id="GO:0017038">
    <property type="term" value="P:protein import"/>
    <property type="evidence" value="ECO:0007669"/>
    <property type="project" value="InterPro"/>
</dbReference>
<evidence type="ECO:0000259" key="6">
    <source>
        <dbReference type="PROSITE" id="PS51196"/>
    </source>
</evidence>
<keyword evidence="1" id="KW-0963">Cytoplasm</keyword>
<evidence type="ECO:0000256" key="4">
    <source>
        <dbReference type="SAM" id="MobiDB-lite"/>
    </source>
</evidence>
<dbReference type="PROSITE" id="PS51194">
    <property type="entry name" value="HELICASE_CTER"/>
    <property type="match status" value="1"/>
</dbReference>
<comment type="caution">
    <text evidence="7">The sequence shown here is derived from an EMBL/GenBank/DDBJ whole genome shotgun (WGS) entry which is preliminary data.</text>
</comment>
<dbReference type="AlphaFoldDB" id="A0AAD9G5P5"/>
<dbReference type="GO" id="GO:0006886">
    <property type="term" value="P:intracellular protein transport"/>
    <property type="evidence" value="ECO:0007669"/>
    <property type="project" value="InterPro"/>
</dbReference>
<dbReference type="SUPFAM" id="SSF81767">
    <property type="entry name" value="Pre-protein crosslinking domain of SecA"/>
    <property type="match status" value="1"/>
</dbReference>
<evidence type="ECO:0000313" key="8">
    <source>
        <dbReference type="Proteomes" id="UP001259832"/>
    </source>
</evidence>
<dbReference type="PANTHER" id="PTHR30612:SF0">
    <property type="entry name" value="CHLOROPLAST PROTEIN-TRANSPORTING ATPASE"/>
    <property type="match status" value="1"/>
</dbReference>
<keyword evidence="2" id="KW-0813">Transport</keyword>
<feature type="domain" description="SecA family profile" evidence="6">
    <location>
        <begin position="1"/>
        <end position="405"/>
    </location>
</feature>
<dbReference type="InterPro" id="IPR000185">
    <property type="entry name" value="SecA"/>
</dbReference>
<organism evidence="7 8">
    <name type="scientific">Phytophthora citrophthora</name>
    <dbReference type="NCBI Taxonomy" id="4793"/>
    <lineage>
        <taxon>Eukaryota</taxon>
        <taxon>Sar</taxon>
        <taxon>Stramenopiles</taxon>
        <taxon>Oomycota</taxon>
        <taxon>Peronosporomycetes</taxon>
        <taxon>Peronosporales</taxon>
        <taxon>Peronosporaceae</taxon>
        <taxon>Phytophthora</taxon>
    </lineage>
</organism>
<evidence type="ECO:0000256" key="3">
    <source>
        <dbReference type="ARBA" id="ARBA00023010"/>
    </source>
</evidence>
<accession>A0AAD9G5P5</accession>
<dbReference type="GO" id="GO:0016020">
    <property type="term" value="C:membrane"/>
    <property type="evidence" value="ECO:0007669"/>
    <property type="project" value="InterPro"/>
</dbReference>
<keyword evidence="2" id="KW-0653">Protein transport</keyword>
<dbReference type="InterPro" id="IPR027417">
    <property type="entry name" value="P-loop_NTPase"/>
</dbReference>
<dbReference type="GO" id="GO:0005524">
    <property type="term" value="F:ATP binding"/>
    <property type="evidence" value="ECO:0007669"/>
    <property type="project" value="InterPro"/>
</dbReference>
<dbReference type="SUPFAM" id="SSF52540">
    <property type="entry name" value="P-loop containing nucleoside triphosphate hydrolases"/>
    <property type="match status" value="1"/>
</dbReference>
<keyword evidence="8" id="KW-1185">Reference proteome</keyword>
<dbReference type="EMBL" id="JASMQC010000030">
    <property type="protein sequence ID" value="KAK1932299.1"/>
    <property type="molecule type" value="Genomic_DNA"/>
</dbReference>
<proteinExistence type="predicted"/>
<feature type="domain" description="Helicase C-terminal" evidence="5">
    <location>
        <begin position="256"/>
        <end position="412"/>
    </location>
</feature>
<reference evidence="7" key="1">
    <citation type="submission" date="2023-08" db="EMBL/GenBank/DDBJ databases">
        <title>Reference Genome Resource for the Citrus Pathogen Phytophthora citrophthora.</title>
        <authorList>
            <person name="Moller H."/>
            <person name="Coetzee B."/>
            <person name="Rose L.J."/>
            <person name="Van Niekerk J.M."/>
        </authorList>
    </citation>
    <scope>NUCLEOTIDE SEQUENCE</scope>
    <source>
        <strain evidence="7">STE-U-9442</strain>
    </source>
</reference>
<evidence type="ECO:0000313" key="7">
    <source>
        <dbReference type="EMBL" id="KAK1932299.1"/>
    </source>
</evidence>
<dbReference type="PROSITE" id="PS51196">
    <property type="entry name" value="SECA_MOTOR_DEAD"/>
    <property type="match status" value="1"/>
</dbReference>
<dbReference type="InterPro" id="IPR036670">
    <property type="entry name" value="SecA_X-link_sf"/>
</dbReference>
<protein>
    <submittedName>
        <fullName evidence="7">Protein translocase subunit SecA</fullName>
    </submittedName>
</protein>
<dbReference type="GO" id="GO:0006605">
    <property type="term" value="P:protein targeting"/>
    <property type="evidence" value="ECO:0007669"/>
    <property type="project" value="InterPro"/>
</dbReference>
<name>A0AAD9G5P5_9STRA</name>
<evidence type="ECO:0000256" key="2">
    <source>
        <dbReference type="ARBA" id="ARBA00022927"/>
    </source>
</evidence>
<gene>
    <name evidence="7" type="ORF">P3T76_012293</name>
</gene>